<feature type="repeat" description="TPR" evidence="1">
    <location>
        <begin position="97"/>
        <end position="130"/>
    </location>
</feature>
<evidence type="ECO:0000256" key="2">
    <source>
        <dbReference type="SAM" id="MobiDB-lite"/>
    </source>
</evidence>
<dbReference type="Pfam" id="PF13181">
    <property type="entry name" value="TPR_8"/>
    <property type="match status" value="1"/>
</dbReference>
<dbReference type="InterPro" id="IPR019734">
    <property type="entry name" value="TPR_rpt"/>
</dbReference>
<dbReference type="AlphaFoldDB" id="A7AVI6"/>
<keyword evidence="1" id="KW-0802">TPR repeat</keyword>
<reference evidence="4" key="3">
    <citation type="journal article" date="2021" name="Int. J. Parasitol.">
        <title>Comparative analysis of gene expression between Babesia bovis blood stages and kinetes allowed by improved genome annotation.</title>
        <authorList>
            <person name="Ueti M.W."/>
            <person name="Johnson W.C."/>
            <person name="Kappmeyer L.S."/>
            <person name="Herndon D.R."/>
            <person name="Mousel M.R."/>
            <person name="Reif K.E."/>
            <person name="Taus N.S."/>
            <person name="Ifeonu O.O."/>
            <person name="Silva J.C."/>
            <person name="Suarez C.E."/>
            <person name="Brayton K.A."/>
        </authorList>
    </citation>
    <scope>NUCLEOTIDE SEQUENCE [LARGE SCALE GENOMIC DNA]</scope>
</reference>
<dbReference type="OMA" id="ITTMKSW"/>
<dbReference type="VEuPathDB" id="PiroplasmaDB:BBOV_IV002150"/>
<dbReference type="Gene3D" id="1.25.40.10">
    <property type="entry name" value="Tetratricopeptide repeat domain"/>
    <property type="match status" value="1"/>
</dbReference>
<evidence type="ECO:0000313" key="4">
    <source>
        <dbReference type="Proteomes" id="UP000002173"/>
    </source>
</evidence>
<dbReference type="InterPro" id="IPR011990">
    <property type="entry name" value="TPR-like_helical_dom_sf"/>
</dbReference>
<proteinExistence type="predicted"/>
<dbReference type="EMBL" id="AAXT01000004">
    <property type="protein sequence ID" value="EDO05812.1"/>
    <property type="molecule type" value="Genomic_DNA"/>
</dbReference>
<dbReference type="SMART" id="SM00028">
    <property type="entry name" value="TPR"/>
    <property type="match status" value="3"/>
</dbReference>
<dbReference type="PANTHER" id="PTHR46014">
    <property type="entry name" value="TETRATRICOPEPTIDE REPEAT PROTEIN 1"/>
    <property type="match status" value="1"/>
</dbReference>
<feature type="region of interest" description="Disordered" evidence="2">
    <location>
        <begin position="1"/>
        <end position="41"/>
    </location>
</feature>
<evidence type="ECO:0000313" key="3">
    <source>
        <dbReference type="EMBL" id="EDO05812.1"/>
    </source>
</evidence>
<protein>
    <submittedName>
        <fullName evidence="3">Tetratricopeptide repeat protein 1 (TPR)</fullName>
    </submittedName>
</protein>
<dbReference type="RefSeq" id="XP_001609380.1">
    <property type="nucleotide sequence ID" value="XM_001609330.1"/>
</dbReference>
<dbReference type="InterPro" id="IPR052769">
    <property type="entry name" value="TPR_domain_protein"/>
</dbReference>
<dbReference type="eggNOG" id="KOG4234">
    <property type="taxonomic scope" value="Eukaryota"/>
</dbReference>
<comment type="caution">
    <text evidence="3">The sequence shown here is derived from an EMBL/GenBank/DDBJ whole genome shotgun (WGS) entry which is preliminary data.</text>
</comment>
<organism evidence="3 4">
    <name type="scientific">Babesia bovis</name>
    <dbReference type="NCBI Taxonomy" id="5865"/>
    <lineage>
        <taxon>Eukaryota</taxon>
        <taxon>Sar</taxon>
        <taxon>Alveolata</taxon>
        <taxon>Apicomplexa</taxon>
        <taxon>Aconoidasida</taxon>
        <taxon>Piroplasmida</taxon>
        <taxon>Babesiidae</taxon>
        <taxon>Babesia</taxon>
    </lineage>
</organism>
<dbReference type="KEGG" id="bbo:BBOV_IV002150"/>
<dbReference type="SUPFAM" id="SSF48452">
    <property type="entry name" value="TPR-like"/>
    <property type="match status" value="1"/>
</dbReference>
<keyword evidence="4" id="KW-1185">Reference proteome</keyword>
<feature type="repeat" description="TPR" evidence="1">
    <location>
        <begin position="131"/>
        <end position="164"/>
    </location>
</feature>
<accession>A7AVI6</accession>
<reference evidence="3 4" key="1">
    <citation type="journal article" date="2007" name="PLoS Pathog.">
        <title>Genome sequence of Babesia bovis and comparative analysis of apicomplexan hemoprotozoa.</title>
        <authorList>
            <person name="Brayton K.A."/>
            <person name="Lau A.O.T."/>
            <person name="Herndon D.R."/>
            <person name="Hannick L."/>
            <person name="Kappmeyer L.S."/>
            <person name="Berens S.J."/>
            <person name="Bidwell S.L."/>
            <person name="Brown W.C."/>
            <person name="Crabtree J."/>
            <person name="Fadrosh D."/>
            <person name="Feldblum T."/>
            <person name="Forberger H.A."/>
            <person name="Haas B.J."/>
            <person name="Howell J.M."/>
            <person name="Khouri H."/>
            <person name="Koo H."/>
            <person name="Mann D.J."/>
            <person name="Norimine J."/>
            <person name="Paulsen I.T."/>
            <person name="Radune D."/>
            <person name="Ren Q."/>
            <person name="Smith R.K. Jr."/>
            <person name="Suarez C.E."/>
            <person name="White O."/>
            <person name="Wortman J.R."/>
            <person name="Knowles D.P. Jr."/>
            <person name="McElwain T.F."/>
            <person name="Nene V.M."/>
        </authorList>
    </citation>
    <scope>NUCLEOTIDE SEQUENCE [LARGE SCALE GENOMIC DNA]</scope>
    <source>
        <strain evidence="3">T2Bo</strain>
    </source>
</reference>
<dbReference type="PANTHER" id="PTHR46014:SF1">
    <property type="entry name" value="TETRATRICOPEPTIDE REPEAT PROTEIN 1"/>
    <property type="match status" value="1"/>
</dbReference>
<evidence type="ECO:0000256" key="1">
    <source>
        <dbReference type="PROSITE-ProRule" id="PRU00339"/>
    </source>
</evidence>
<dbReference type="InParanoid" id="A7AVI6"/>
<dbReference type="PROSITE" id="PS50005">
    <property type="entry name" value="TPR"/>
    <property type="match status" value="2"/>
</dbReference>
<dbReference type="Proteomes" id="UP000002173">
    <property type="component" value="Unassembled WGS sequence"/>
</dbReference>
<name>A7AVI6_BABBO</name>
<reference evidence="4" key="2">
    <citation type="journal article" date="2020" name="Data Brief">
        <title>Transcriptome dataset of Babesia bovis life stages within vertebrate and invertebrate hosts.</title>
        <authorList>
            <person name="Ueti M.W."/>
            <person name="Johnson W.C."/>
            <person name="Kappmeyer L.S."/>
            <person name="Herndon D.R."/>
            <person name="Mousel M.R."/>
            <person name="Reif K.E."/>
            <person name="Taus N.S."/>
            <person name="Ifeonu O.O."/>
            <person name="Silva J.C."/>
            <person name="Suarez C.E."/>
            <person name="Brayton K.A."/>
        </authorList>
    </citation>
    <scope>NUCLEOTIDE SEQUENCE [LARGE SCALE GENOMIC DNA]</scope>
</reference>
<sequence length="229" mass="25186">MMDVSDVSLDSVGADLPPLEQEDKGVVGPLDAGSDPGGDREDVIQDDSCQLFGRNSPAFLKERGNVAFKEGDIFRARELYTSAIVRLEYADNISLKSQLFANRAACNLAFEDYDAALEDSTEAIVLDPSYVKAYLRRSVAYEKKGLQQKALADLEKAIKLDASIAHQNSPRLSKLKILAEKEFATEKEEMLGKLKDLGNTLLGKVGLSLDNFKVNKDEATGSYNIQFQN</sequence>
<gene>
    <name evidence="3" type="ORF">BBOV_IV002150</name>
</gene>
<dbReference type="GeneID" id="5477599"/>